<accession>A0AAD8A8Z9</accession>
<dbReference type="EMBL" id="JASPKZ010003058">
    <property type="protein sequence ID" value="KAJ9594286.1"/>
    <property type="molecule type" value="Genomic_DNA"/>
</dbReference>
<dbReference type="SUPFAM" id="SSF56574">
    <property type="entry name" value="Serpins"/>
    <property type="match status" value="1"/>
</dbReference>
<dbReference type="InterPro" id="IPR036186">
    <property type="entry name" value="Serpin_sf"/>
</dbReference>
<organism evidence="6 7">
    <name type="scientific">Diploptera punctata</name>
    <name type="common">Pacific beetle cockroach</name>
    <dbReference type="NCBI Taxonomy" id="6984"/>
    <lineage>
        <taxon>Eukaryota</taxon>
        <taxon>Metazoa</taxon>
        <taxon>Ecdysozoa</taxon>
        <taxon>Arthropoda</taxon>
        <taxon>Hexapoda</taxon>
        <taxon>Insecta</taxon>
        <taxon>Pterygota</taxon>
        <taxon>Neoptera</taxon>
        <taxon>Polyneoptera</taxon>
        <taxon>Dictyoptera</taxon>
        <taxon>Blattodea</taxon>
        <taxon>Blaberoidea</taxon>
        <taxon>Blaberidae</taxon>
        <taxon>Diplopterinae</taxon>
        <taxon>Diploptera</taxon>
    </lineage>
</organism>
<evidence type="ECO:0000313" key="6">
    <source>
        <dbReference type="EMBL" id="KAJ9594286.1"/>
    </source>
</evidence>
<sequence length="767" mass="83366">KHTSVVVLLVTVPHVRAGGLAPSPFWGVPGPVLVYQRPIEAMVDVTNDLGVAVLQDFAYTRSNFAFSPYGVASVLVVLYEGARGESARQIHNTLRLPWNRDITRIGFRDIHRHLRSYFSHEGYLSGLTLNKNRTSLLVEYRRVLRFYGYDVGTGQGEQFPPTTTKKPTTTNTETTITENIETTSSIRKVTTEDIIPTTSAPEAVTEDILLSTSPPEEVSEDIIPSTTEDIIPPTTTTRRTTSEEGFTLITLTIPREPTPGPQADEPVTEPPMQVEDSSPKEMPEETPAPEVLMEPTETPEQTSAPTEGTTSASTEGTSALTEGTTSAPAEETTTAPTEETTTAPAEETTTAPAEETTTAPAEETTSPPAQETTTPPAQETTSPPAQETTYASVQETTSAPAEETSTPAQETTSAPTQETTSAPAEETSTPAQETTSAPAQETTSAPTEETSAPAEETSVPTEETTPALEEETTVPAEETTVPATSVPAADDETSEPPILADEPVVSTVLSEVETFISTEVTEETMTVGPTEPEAEIIATTENTSSSDAENTIPDDSTITETMTQAMSEIIESKVNFVPLPLTLNQSETSSARIKRSISGNILSSTFSYMSLQLQNGMYDSQVARGYELYTQLPKRPFLVDGVSEELVPVMSYTTVFPFDERYKLLLLLPLERRGLRQLIYDLSSCPLREIYQAMRPTRVQAIIPSFMVEGFVILTPTLQQLGIWDVFDPRRANLSGMSNDPDLYVRNIEQAVTVVIRNYVKILDIQT</sequence>
<dbReference type="Proteomes" id="UP001233999">
    <property type="component" value="Unassembled WGS sequence"/>
</dbReference>
<protein>
    <recommendedName>
        <fullName evidence="5">Serpin domain-containing protein</fullName>
    </recommendedName>
</protein>
<keyword evidence="2" id="KW-0722">Serine protease inhibitor</keyword>
<name>A0AAD8A8Z9_DIPPU</name>
<feature type="region of interest" description="Disordered" evidence="3">
    <location>
        <begin position="227"/>
        <end position="497"/>
    </location>
</feature>
<dbReference type="PANTHER" id="PTHR11461:SF130">
    <property type="entry name" value="SERPIN 85F"/>
    <property type="match status" value="1"/>
</dbReference>
<feature type="domain" description="Serpin" evidence="5">
    <location>
        <begin position="46"/>
        <end position="116"/>
    </location>
</feature>
<feature type="non-terminal residue" evidence="6">
    <location>
        <position position="767"/>
    </location>
</feature>
<evidence type="ECO:0000259" key="5">
    <source>
        <dbReference type="Pfam" id="PF00079"/>
    </source>
</evidence>
<reference evidence="6" key="1">
    <citation type="journal article" date="2023" name="IScience">
        <title>Live-bearing cockroach genome reveals convergent evolutionary mechanisms linked to viviparity in insects and beyond.</title>
        <authorList>
            <person name="Fouks B."/>
            <person name="Harrison M.C."/>
            <person name="Mikhailova A.A."/>
            <person name="Marchal E."/>
            <person name="English S."/>
            <person name="Carruthers M."/>
            <person name="Jennings E.C."/>
            <person name="Chiamaka E.L."/>
            <person name="Frigard R.A."/>
            <person name="Pippel M."/>
            <person name="Attardo G.M."/>
            <person name="Benoit J.B."/>
            <person name="Bornberg-Bauer E."/>
            <person name="Tobe S.S."/>
        </authorList>
    </citation>
    <scope>NUCLEOTIDE SEQUENCE</scope>
    <source>
        <strain evidence="6">Stay&amp;Tobe</strain>
    </source>
</reference>
<feature type="chain" id="PRO_5042073849" description="Serpin domain-containing protein" evidence="4">
    <location>
        <begin position="18"/>
        <end position="767"/>
    </location>
</feature>
<feature type="signal peptide" evidence="4">
    <location>
        <begin position="1"/>
        <end position="17"/>
    </location>
</feature>
<evidence type="ECO:0000256" key="4">
    <source>
        <dbReference type="SAM" id="SignalP"/>
    </source>
</evidence>
<evidence type="ECO:0000256" key="1">
    <source>
        <dbReference type="ARBA" id="ARBA00022690"/>
    </source>
</evidence>
<evidence type="ECO:0000313" key="7">
    <source>
        <dbReference type="Proteomes" id="UP001233999"/>
    </source>
</evidence>
<dbReference type="PANTHER" id="PTHR11461">
    <property type="entry name" value="SERINE PROTEASE INHIBITOR, SERPIN"/>
    <property type="match status" value="1"/>
</dbReference>
<proteinExistence type="predicted"/>
<dbReference type="GO" id="GO:0004867">
    <property type="term" value="F:serine-type endopeptidase inhibitor activity"/>
    <property type="evidence" value="ECO:0007669"/>
    <property type="project" value="UniProtKB-KW"/>
</dbReference>
<keyword evidence="7" id="KW-1185">Reference proteome</keyword>
<dbReference type="GO" id="GO:0005615">
    <property type="term" value="C:extracellular space"/>
    <property type="evidence" value="ECO:0007669"/>
    <property type="project" value="InterPro"/>
</dbReference>
<dbReference type="InterPro" id="IPR023796">
    <property type="entry name" value="Serpin_dom"/>
</dbReference>
<feature type="compositionally biased region" description="Low complexity" evidence="3">
    <location>
        <begin position="302"/>
        <end position="386"/>
    </location>
</feature>
<keyword evidence="4" id="KW-0732">Signal</keyword>
<dbReference type="InterPro" id="IPR000215">
    <property type="entry name" value="Serpin_fam"/>
</dbReference>
<gene>
    <name evidence="6" type="ORF">L9F63_014291</name>
</gene>
<feature type="compositionally biased region" description="Low complexity" evidence="3">
    <location>
        <begin position="395"/>
        <end position="484"/>
    </location>
</feature>
<dbReference type="AlphaFoldDB" id="A0AAD8A8Z9"/>
<feature type="non-terminal residue" evidence="6">
    <location>
        <position position="1"/>
    </location>
</feature>
<keyword evidence="1" id="KW-0646">Protease inhibitor</keyword>
<evidence type="ECO:0000256" key="3">
    <source>
        <dbReference type="SAM" id="MobiDB-lite"/>
    </source>
</evidence>
<feature type="compositionally biased region" description="Low complexity" evidence="3">
    <location>
        <begin position="227"/>
        <end position="239"/>
    </location>
</feature>
<dbReference type="Gene3D" id="3.30.497.10">
    <property type="entry name" value="Antithrombin, subunit I, domain 2"/>
    <property type="match status" value="2"/>
</dbReference>
<comment type="caution">
    <text evidence="6">The sequence shown here is derived from an EMBL/GenBank/DDBJ whole genome shotgun (WGS) entry which is preliminary data.</text>
</comment>
<dbReference type="InterPro" id="IPR042178">
    <property type="entry name" value="Serpin_sf_1"/>
</dbReference>
<reference evidence="6" key="2">
    <citation type="submission" date="2023-05" db="EMBL/GenBank/DDBJ databases">
        <authorList>
            <person name="Fouks B."/>
        </authorList>
    </citation>
    <scope>NUCLEOTIDE SEQUENCE</scope>
    <source>
        <strain evidence="6">Stay&amp;Tobe</strain>
        <tissue evidence="6">Testes</tissue>
    </source>
</reference>
<feature type="domain" description="Serpin" evidence="5">
    <location>
        <begin position="656"/>
        <end position="754"/>
    </location>
</feature>
<evidence type="ECO:0000256" key="2">
    <source>
        <dbReference type="ARBA" id="ARBA00022900"/>
    </source>
</evidence>
<dbReference type="Pfam" id="PF00079">
    <property type="entry name" value="Serpin"/>
    <property type="match status" value="2"/>
</dbReference>